<dbReference type="SUPFAM" id="SSF46785">
    <property type="entry name" value="Winged helix' DNA-binding domain"/>
    <property type="match status" value="1"/>
</dbReference>
<dbReference type="InterPro" id="IPR001367">
    <property type="entry name" value="Fe_dep_repressor"/>
</dbReference>
<evidence type="ECO:0000256" key="2">
    <source>
        <dbReference type="ARBA" id="ARBA00007871"/>
    </source>
</evidence>
<dbReference type="InterPro" id="IPR022687">
    <property type="entry name" value="HTH_DTXR"/>
</dbReference>
<reference evidence="10" key="1">
    <citation type="journal article" date="2019" name="Int. J. Syst. Evol. Microbiol.">
        <title>The Global Catalogue of Microorganisms (GCM) 10K type strain sequencing project: providing services to taxonomists for standard genome sequencing and annotation.</title>
        <authorList>
            <consortium name="The Broad Institute Genomics Platform"/>
            <consortium name="The Broad Institute Genome Sequencing Center for Infectious Disease"/>
            <person name="Wu L."/>
            <person name="Ma J."/>
        </authorList>
    </citation>
    <scope>NUCLEOTIDE SEQUENCE [LARGE SCALE GENOMIC DNA]</scope>
    <source>
        <strain evidence="10">JCM 15914</strain>
    </source>
</reference>
<evidence type="ECO:0000313" key="10">
    <source>
        <dbReference type="Proteomes" id="UP001500166"/>
    </source>
</evidence>
<evidence type="ECO:0000256" key="6">
    <source>
        <dbReference type="ARBA" id="ARBA00023125"/>
    </source>
</evidence>
<evidence type="ECO:0000313" key="9">
    <source>
        <dbReference type="EMBL" id="GAA2111781.1"/>
    </source>
</evidence>
<dbReference type="InterPro" id="IPR050536">
    <property type="entry name" value="DtxR_MntR_Metal-Reg"/>
</dbReference>
<sequence length="269" mass="28341">MTDLIDTTEMYLRTVLELEEEGIPALRARIVERLGHTGPTVSETVQRLCRKGLTELSEGDIRTRTVSLTAEGREQATSVMRKHRLAERLLADVIGLELPYVHEEACRWEHVMSDRVEVLLEKLLASPTTSPYGTPIHGAFTQNPEGVSLLDAVAQASATSGAAGSGAAGADSVQPGGAGAGACVGASRPNGERQYTLELIPESVQTHADVLRSLYDAGLMPGATVVISGSAPADTDAHSAHPGPVTLRCSDRSESVELPAELAASILVS</sequence>
<accession>A0ABP5J468</accession>
<dbReference type="InterPro" id="IPR008988">
    <property type="entry name" value="Transcriptional_repressor_C"/>
</dbReference>
<dbReference type="InterPro" id="IPR036421">
    <property type="entry name" value="Fe_dep_repressor_sf"/>
</dbReference>
<keyword evidence="6" id="KW-0238">DNA-binding</keyword>
<evidence type="ECO:0000256" key="4">
    <source>
        <dbReference type="ARBA" id="ARBA00023004"/>
    </source>
</evidence>
<dbReference type="SUPFAM" id="SSF47979">
    <property type="entry name" value="Iron-dependent repressor protein, dimerization domain"/>
    <property type="match status" value="1"/>
</dbReference>
<dbReference type="Gene3D" id="2.30.30.90">
    <property type="match status" value="1"/>
</dbReference>
<dbReference type="RefSeq" id="WP_344223682.1">
    <property type="nucleotide sequence ID" value="NZ_BAAAQA010000004.1"/>
</dbReference>
<dbReference type="Pfam" id="PF01325">
    <property type="entry name" value="Fe_dep_repress"/>
    <property type="match status" value="1"/>
</dbReference>
<name>A0ABP5J468_9MICC</name>
<gene>
    <name evidence="9" type="ORF">GCM10009824_07410</name>
</gene>
<dbReference type="EMBL" id="BAAAQA010000004">
    <property type="protein sequence ID" value="GAA2111781.1"/>
    <property type="molecule type" value="Genomic_DNA"/>
</dbReference>
<feature type="domain" description="HTH dtxR-type" evidence="8">
    <location>
        <begin position="1"/>
        <end position="53"/>
    </location>
</feature>
<comment type="similarity">
    <text evidence="2">Belongs to the DtxR/MntR family.</text>
</comment>
<dbReference type="Gene3D" id="1.10.60.10">
    <property type="entry name" value="Iron dependent repressor, metal binding and dimerisation domain"/>
    <property type="match status" value="1"/>
</dbReference>
<organism evidence="9 10">
    <name type="scientific">Kocuria atrinae</name>
    <dbReference type="NCBI Taxonomy" id="592377"/>
    <lineage>
        <taxon>Bacteria</taxon>
        <taxon>Bacillati</taxon>
        <taxon>Actinomycetota</taxon>
        <taxon>Actinomycetes</taxon>
        <taxon>Micrococcales</taxon>
        <taxon>Micrococcaceae</taxon>
        <taxon>Kocuria</taxon>
    </lineage>
</organism>
<keyword evidence="7" id="KW-0804">Transcription</keyword>
<dbReference type="InterPro" id="IPR038157">
    <property type="entry name" value="FeoA_core_dom"/>
</dbReference>
<evidence type="ECO:0000259" key="8">
    <source>
        <dbReference type="PROSITE" id="PS50944"/>
    </source>
</evidence>
<dbReference type="SUPFAM" id="SSF50037">
    <property type="entry name" value="C-terminal domain of transcriptional repressors"/>
    <property type="match status" value="1"/>
</dbReference>
<dbReference type="InterPro" id="IPR036388">
    <property type="entry name" value="WH-like_DNA-bd_sf"/>
</dbReference>
<evidence type="ECO:0000256" key="1">
    <source>
        <dbReference type="ARBA" id="ARBA00004496"/>
    </source>
</evidence>
<keyword evidence="4" id="KW-0408">Iron</keyword>
<evidence type="ECO:0000256" key="3">
    <source>
        <dbReference type="ARBA" id="ARBA00011738"/>
    </source>
</evidence>
<comment type="subcellular location">
    <subcellularLocation>
        <location evidence="1">Cytoplasm</location>
    </subcellularLocation>
</comment>
<dbReference type="Proteomes" id="UP001500166">
    <property type="component" value="Unassembled WGS sequence"/>
</dbReference>
<dbReference type="PROSITE" id="PS50944">
    <property type="entry name" value="HTH_DTXR"/>
    <property type="match status" value="1"/>
</dbReference>
<dbReference type="PANTHER" id="PTHR33238">
    <property type="entry name" value="IRON (METAL) DEPENDENT REPRESSOR, DTXR FAMILY"/>
    <property type="match status" value="1"/>
</dbReference>
<dbReference type="Pfam" id="PF02742">
    <property type="entry name" value="Fe_dep_repr_C"/>
    <property type="match status" value="1"/>
</dbReference>
<comment type="caution">
    <text evidence="9">The sequence shown here is derived from an EMBL/GenBank/DDBJ whole genome shotgun (WGS) entry which is preliminary data.</text>
</comment>
<dbReference type="SMART" id="SM00529">
    <property type="entry name" value="HTH_DTXR"/>
    <property type="match status" value="1"/>
</dbReference>
<dbReference type="InterPro" id="IPR036390">
    <property type="entry name" value="WH_DNA-bd_sf"/>
</dbReference>
<dbReference type="PANTHER" id="PTHR33238:SF10">
    <property type="entry name" value="IRON-DEPENDENT REPRESSOR IDER"/>
    <property type="match status" value="1"/>
</dbReference>
<evidence type="ECO:0000256" key="5">
    <source>
        <dbReference type="ARBA" id="ARBA00023015"/>
    </source>
</evidence>
<keyword evidence="5" id="KW-0805">Transcription regulation</keyword>
<dbReference type="Gene3D" id="1.10.10.10">
    <property type="entry name" value="Winged helix-like DNA-binding domain superfamily/Winged helix DNA-binding domain"/>
    <property type="match status" value="1"/>
</dbReference>
<evidence type="ECO:0000256" key="7">
    <source>
        <dbReference type="ARBA" id="ARBA00023163"/>
    </source>
</evidence>
<keyword evidence="10" id="KW-1185">Reference proteome</keyword>
<comment type="subunit">
    <text evidence="3">Homodimer.</text>
</comment>
<protein>
    <submittedName>
        <fullName evidence="9">Metal-dependent transcriptional regulator</fullName>
    </submittedName>
</protein>
<dbReference type="InterPro" id="IPR022689">
    <property type="entry name" value="Iron_dep_repressor"/>
</dbReference>
<proteinExistence type="inferred from homology"/>